<evidence type="ECO:0000313" key="2">
    <source>
        <dbReference type="EMBL" id="MDG0814475.1"/>
    </source>
</evidence>
<dbReference type="EMBL" id="JAPDIA010000009">
    <property type="protein sequence ID" value="MDG0814475.1"/>
    <property type="molecule type" value="Genomic_DNA"/>
</dbReference>
<reference evidence="2" key="1">
    <citation type="submission" date="2022-10" db="EMBL/GenBank/DDBJ databases">
        <title>Comparative genomic analysis of Cohnella hashimotonis sp. nov., isolated from the International Space Station.</title>
        <authorList>
            <person name="Simpson A."/>
            <person name="Venkateswaran K."/>
        </authorList>
    </citation>
    <scope>NUCLEOTIDE SEQUENCE</scope>
    <source>
        <strain evidence="2">DSM 28161</strain>
    </source>
</reference>
<feature type="region of interest" description="Disordered" evidence="1">
    <location>
        <begin position="22"/>
        <end position="61"/>
    </location>
</feature>
<gene>
    <name evidence="2" type="ORF">OMP40_38230</name>
</gene>
<dbReference type="AlphaFoldDB" id="A0A9X4L0U6"/>
<keyword evidence="3" id="KW-1185">Reference proteome</keyword>
<protein>
    <submittedName>
        <fullName evidence="2">Uncharacterized protein</fullName>
    </submittedName>
</protein>
<dbReference type="RefSeq" id="WP_277539439.1">
    <property type="nucleotide sequence ID" value="NZ_JAPDIA010000009.1"/>
</dbReference>
<evidence type="ECO:0000256" key="1">
    <source>
        <dbReference type="SAM" id="MobiDB-lite"/>
    </source>
</evidence>
<proteinExistence type="predicted"/>
<sequence length="282" mass="29747">MKKLMLLGALAVLLPLQGCRGDASPDELSPRRSSSPPPPLSVASALPGVSPGVSPASGKTPEVVPHLEVTAGTETVTAQMGSYCWTDRKKGVGQCADAAVEPTMANVKRKPRVNAGDIVTLAWSGAPPDEMRVTVSFPDEDRPAEALEAAGSTIRIPAGEGDRLFVITATWPGGTVPYYFGVSASADEEADALRKIAWEAMPEGDRASVVDDWREADVSASEVGEGGWSAVDGDGKLVRIAEAEPGSLITVTFRTTQDGMLGPMVAVFDRSKRELIGWLLRY</sequence>
<dbReference type="Proteomes" id="UP001153404">
    <property type="component" value="Unassembled WGS sequence"/>
</dbReference>
<name>A0A9X4L0U6_9BACL</name>
<accession>A0A9X4L0U6</accession>
<evidence type="ECO:0000313" key="3">
    <source>
        <dbReference type="Proteomes" id="UP001153404"/>
    </source>
</evidence>
<comment type="caution">
    <text evidence="2">The sequence shown here is derived from an EMBL/GenBank/DDBJ whole genome shotgun (WGS) entry which is preliminary data.</text>
</comment>
<organism evidence="2 3">
    <name type="scientific">Cohnella rhizosphaerae</name>
    <dbReference type="NCBI Taxonomy" id="1457232"/>
    <lineage>
        <taxon>Bacteria</taxon>
        <taxon>Bacillati</taxon>
        <taxon>Bacillota</taxon>
        <taxon>Bacilli</taxon>
        <taxon>Bacillales</taxon>
        <taxon>Paenibacillaceae</taxon>
        <taxon>Cohnella</taxon>
    </lineage>
</organism>